<keyword evidence="1" id="KW-0732">Signal</keyword>
<evidence type="ECO:0000313" key="3">
    <source>
        <dbReference type="Proteomes" id="UP001500390"/>
    </source>
</evidence>
<keyword evidence="3" id="KW-1185">Reference proteome</keyword>
<feature type="signal peptide" evidence="1">
    <location>
        <begin position="1"/>
        <end position="28"/>
    </location>
</feature>
<evidence type="ECO:0000313" key="2">
    <source>
        <dbReference type="EMBL" id="GAA4390388.1"/>
    </source>
</evidence>
<dbReference type="RefSeq" id="WP_159898585.1">
    <property type="nucleotide sequence ID" value="NZ_BAABFX010000013.1"/>
</dbReference>
<dbReference type="EMBL" id="BAABFX010000013">
    <property type="protein sequence ID" value="GAA4390388.1"/>
    <property type="molecule type" value="Genomic_DNA"/>
</dbReference>
<dbReference type="Proteomes" id="UP001500390">
    <property type="component" value="Unassembled WGS sequence"/>
</dbReference>
<feature type="chain" id="PRO_5046180543" evidence="1">
    <location>
        <begin position="29"/>
        <end position="141"/>
    </location>
</feature>
<reference evidence="3" key="1">
    <citation type="journal article" date="2019" name="Int. J. Syst. Evol. Microbiol.">
        <title>The Global Catalogue of Microorganisms (GCM) 10K type strain sequencing project: providing services to taxonomists for standard genome sequencing and annotation.</title>
        <authorList>
            <consortium name="The Broad Institute Genomics Platform"/>
            <consortium name="The Broad Institute Genome Sequencing Center for Infectious Disease"/>
            <person name="Wu L."/>
            <person name="Ma J."/>
        </authorList>
    </citation>
    <scope>NUCLEOTIDE SEQUENCE [LARGE SCALE GENOMIC DNA]</scope>
    <source>
        <strain evidence="3">JCM 17738</strain>
    </source>
</reference>
<comment type="caution">
    <text evidence="2">The sequence shown here is derived from an EMBL/GenBank/DDBJ whole genome shotgun (WGS) entry which is preliminary data.</text>
</comment>
<dbReference type="PROSITE" id="PS51318">
    <property type="entry name" value="TAT"/>
    <property type="match status" value="1"/>
</dbReference>
<evidence type="ECO:0000256" key="1">
    <source>
        <dbReference type="SAM" id="SignalP"/>
    </source>
</evidence>
<protein>
    <submittedName>
        <fullName evidence="2">Uncharacterized protein</fullName>
    </submittedName>
</protein>
<organism evidence="2 3">
    <name type="scientific">Ornithinibacter aureus</name>
    <dbReference type="NCBI Taxonomy" id="622664"/>
    <lineage>
        <taxon>Bacteria</taxon>
        <taxon>Bacillati</taxon>
        <taxon>Actinomycetota</taxon>
        <taxon>Actinomycetes</taxon>
        <taxon>Micrococcales</taxon>
        <taxon>Intrasporangiaceae</taxon>
        <taxon>Ornithinibacter</taxon>
    </lineage>
</organism>
<proteinExistence type="predicted"/>
<gene>
    <name evidence="2" type="ORF">GCM10023153_07390</name>
</gene>
<sequence>MSRRPVLSISTIAALGLATLISATPAAAAPVTYTNDGVQLTYCKEVTNARKGAATIFVDAVNTNVASSTDSGIRTVGATVSRPKGSKASRIVARWDATLAPNQAGRGSVKAQSGDQFSIGVGTLDGGGAGETLDLADVPTC</sequence>
<dbReference type="InterPro" id="IPR006311">
    <property type="entry name" value="TAT_signal"/>
</dbReference>
<name>A0ABP8JGG2_9MICO</name>
<accession>A0ABP8JGG2</accession>